<proteinExistence type="predicted"/>
<feature type="region of interest" description="Disordered" evidence="1">
    <location>
        <begin position="38"/>
        <end position="66"/>
    </location>
</feature>
<dbReference type="Proteomes" id="UP001189429">
    <property type="component" value="Unassembled WGS sequence"/>
</dbReference>
<dbReference type="EMBL" id="CAUYUJ010002718">
    <property type="protein sequence ID" value="CAK0802069.1"/>
    <property type="molecule type" value="Genomic_DNA"/>
</dbReference>
<evidence type="ECO:0000256" key="1">
    <source>
        <dbReference type="SAM" id="MobiDB-lite"/>
    </source>
</evidence>
<name>A0ABN9Q8E5_9DINO</name>
<protein>
    <submittedName>
        <fullName evidence="2">Uncharacterized protein</fullName>
    </submittedName>
</protein>
<keyword evidence="3" id="KW-1185">Reference proteome</keyword>
<organism evidence="2 3">
    <name type="scientific">Prorocentrum cordatum</name>
    <dbReference type="NCBI Taxonomy" id="2364126"/>
    <lineage>
        <taxon>Eukaryota</taxon>
        <taxon>Sar</taxon>
        <taxon>Alveolata</taxon>
        <taxon>Dinophyceae</taxon>
        <taxon>Prorocentrales</taxon>
        <taxon>Prorocentraceae</taxon>
        <taxon>Prorocentrum</taxon>
    </lineage>
</organism>
<feature type="compositionally biased region" description="Basic and acidic residues" evidence="1">
    <location>
        <begin position="44"/>
        <end position="53"/>
    </location>
</feature>
<sequence length="126" mass="13513">MLCPLCRPGNLSPPVPPPWGGHVAQHLPRTCQQPSIKALAAPEDGPRTAHQRADGPPARGAARRRERTVRSILLQDRGLGQSRLLGAPGGLQGHGAGRIADAWIDSARTPAWSELEHCFLQQELAC</sequence>
<comment type="caution">
    <text evidence="2">The sequence shown here is derived from an EMBL/GenBank/DDBJ whole genome shotgun (WGS) entry which is preliminary data.</text>
</comment>
<accession>A0ABN9Q8E5</accession>
<evidence type="ECO:0000313" key="2">
    <source>
        <dbReference type="EMBL" id="CAK0802069.1"/>
    </source>
</evidence>
<reference evidence="2" key="1">
    <citation type="submission" date="2023-10" db="EMBL/GenBank/DDBJ databases">
        <authorList>
            <person name="Chen Y."/>
            <person name="Shah S."/>
            <person name="Dougan E. K."/>
            <person name="Thang M."/>
            <person name="Chan C."/>
        </authorList>
    </citation>
    <scope>NUCLEOTIDE SEQUENCE [LARGE SCALE GENOMIC DNA]</scope>
</reference>
<evidence type="ECO:0000313" key="3">
    <source>
        <dbReference type="Proteomes" id="UP001189429"/>
    </source>
</evidence>
<gene>
    <name evidence="2" type="ORF">PCOR1329_LOCUS9698</name>
</gene>